<gene>
    <name evidence="1" type="ORF">H4W31_000279</name>
</gene>
<dbReference type="Proteomes" id="UP000649753">
    <property type="component" value="Unassembled WGS sequence"/>
</dbReference>
<comment type="caution">
    <text evidence="1">The sequence shown here is derived from an EMBL/GenBank/DDBJ whole genome shotgun (WGS) entry which is preliminary data.</text>
</comment>
<organism evidence="1 2">
    <name type="scientific">Plantactinospora soyae</name>
    <dbReference type="NCBI Taxonomy" id="1544732"/>
    <lineage>
        <taxon>Bacteria</taxon>
        <taxon>Bacillati</taxon>
        <taxon>Actinomycetota</taxon>
        <taxon>Actinomycetes</taxon>
        <taxon>Micromonosporales</taxon>
        <taxon>Micromonosporaceae</taxon>
        <taxon>Plantactinospora</taxon>
    </lineage>
</organism>
<proteinExistence type="predicted"/>
<evidence type="ECO:0000313" key="2">
    <source>
        <dbReference type="Proteomes" id="UP000649753"/>
    </source>
</evidence>
<accession>A0A927M0W3</accession>
<protein>
    <submittedName>
        <fullName evidence="1">Osmotically-inducible protein OsmY</fullName>
    </submittedName>
</protein>
<evidence type="ECO:0000313" key="1">
    <source>
        <dbReference type="EMBL" id="MBE1484641.1"/>
    </source>
</evidence>
<dbReference type="AlphaFoldDB" id="A0A927M0W3"/>
<keyword evidence="2" id="KW-1185">Reference proteome</keyword>
<dbReference type="RefSeq" id="WP_192764971.1">
    <property type="nucleotide sequence ID" value="NZ_JADBEB010000001.1"/>
</dbReference>
<name>A0A927M0W3_9ACTN</name>
<reference evidence="1" key="1">
    <citation type="submission" date="2020-10" db="EMBL/GenBank/DDBJ databases">
        <title>Sequencing the genomes of 1000 actinobacteria strains.</title>
        <authorList>
            <person name="Klenk H.-P."/>
        </authorList>
    </citation>
    <scope>NUCLEOTIDE SEQUENCE</scope>
    <source>
        <strain evidence="1">DSM 46832</strain>
    </source>
</reference>
<dbReference type="EMBL" id="JADBEB010000001">
    <property type="protein sequence ID" value="MBE1484641.1"/>
    <property type="molecule type" value="Genomic_DNA"/>
</dbReference>
<sequence length="92" mass="10355">MGQRDAEAGTDPPDDYLEAAIQRLLTENTEIAEQGITVTRRDHSVVLCGEVESAQRREEILRLVLERFPQVPVTVDIGLIRTQAPTEVEELR</sequence>